<dbReference type="InterPro" id="IPR014576">
    <property type="entry name" value="Pesterase_YhaO"/>
</dbReference>
<gene>
    <name evidence="3" type="ORF">EVJ46_03440</name>
</gene>
<dbReference type="Pfam" id="PF00149">
    <property type="entry name" value="Metallophos"/>
    <property type="match status" value="1"/>
</dbReference>
<dbReference type="InterPro" id="IPR050535">
    <property type="entry name" value="DNA_Repair-Maintenance_Comp"/>
</dbReference>
<dbReference type="PANTHER" id="PTHR30337:SF7">
    <property type="entry name" value="PHOSPHOESTERASE"/>
    <property type="match status" value="1"/>
</dbReference>
<dbReference type="Gene3D" id="3.60.21.10">
    <property type="match status" value="1"/>
</dbReference>
<keyword evidence="3" id="KW-0540">Nuclease</keyword>
<dbReference type="InterPro" id="IPR004843">
    <property type="entry name" value="Calcineurin-like_PHP"/>
</dbReference>
<dbReference type="EMBL" id="SGBC01000001">
    <property type="protein sequence ID" value="RZD17294.1"/>
    <property type="molecule type" value="Genomic_DNA"/>
</dbReference>
<dbReference type="SUPFAM" id="SSF56300">
    <property type="entry name" value="Metallo-dependent phosphatases"/>
    <property type="match status" value="1"/>
</dbReference>
<dbReference type="PANTHER" id="PTHR30337">
    <property type="entry name" value="COMPONENT OF ATP-DEPENDENT DSDNA EXONUCLEASE"/>
    <property type="match status" value="1"/>
</dbReference>
<dbReference type="GO" id="GO:0004527">
    <property type="term" value="F:exonuclease activity"/>
    <property type="evidence" value="ECO:0007669"/>
    <property type="project" value="UniProtKB-KW"/>
</dbReference>
<sequence length="431" mass="48456">MLKFIHAADIHIDSPLRGLENYESAPVEEIRGATRKALDNLITLAIEEGVSFVVISGDMYDGDWKDYNTGLFLLSRLSKLTSKGISVFIAKGNHDAESKITRELKLPSGINLFSSKKPETFILREFNVAIHGRSFATRAVTEDLASSYPMPVSGMFNIGVLHTSLNGREGHENYAPCSLDTLKSKNYDYWALGHVHKREILSEKPWIIFSGNTQGRHIKETGPKGCMLVTVDSETLSVVSAEFKSLHSLVWSLRNIDISGISEPFDVVEAVRQDAEKEITKNDNAFTVLRIILKGSCKAHRQLSLEPEKWINEIRLSIADSSFGDSVWLEKLLIKTTFESDIEQIKKRNDPIGNMLRYIESLDIGENKEIIYDIISKDVSDLNSKLPPELALKLYFKENADAPTNSESDKFKEIIAETKELLISRLLTHDI</sequence>
<evidence type="ECO:0000313" key="4">
    <source>
        <dbReference type="Proteomes" id="UP000316562"/>
    </source>
</evidence>
<dbReference type="PIRSF" id="PIRSF033091">
    <property type="entry name" value="Pesterase_YhaO"/>
    <property type="match status" value="1"/>
</dbReference>
<protein>
    <submittedName>
        <fullName evidence="3">DNA repair exonuclease</fullName>
    </submittedName>
</protein>
<evidence type="ECO:0000313" key="3">
    <source>
        <dbReference type="EMBL" id="RZD17294.1"/>
    </source>
</evidence>
<feature type="domain" description="Calcineurin-like phosphoesterase" evidence="2">
    <location>
        <begin position="2"/>
        <end position="197"/>
    </location>
</feature>
<reference evidence="3 4" key="1">
    <citation type="journal article" date="2019" name="ISME J.">
        <title>Insights into ecological role of a new deltaproteobacterial order Candidatus Acidulodesulfobacterales by metagenomics and metatranscriptomics.</title>
        <authorList>
            <person name="Tan S."/>
            <person name="Liu J."/>
            <person name="Fang Y."/>
            <person name="Hedlund B.P."/>
            <person name="Lian Z.H."/>
            <person name="Huang L.Y."/>
            <person name="Li J.T."/>
            <person name="Huang L.N."/>
            <person name="Li W.J."/>
            <person name="Jiang H.C."/>
            <person name="Dong H.L."/>
            <person name="Shu W.S."/>
        </authorList>
    </citation>
    <scope>NUCLEOTIDE SEQUENCE [LARGE SCALE GENOMIC DNA]</scope>
    <source>
        <strain evidence="3">AP2</strain>
    </source>
</reference>
<proteinExistence type="predicted"/>
<keyword evidence="1" id="KW-0378">Hydrolase</keyword>
<organism evidence="3 4">
    <name type="scientific">Acididesulfobacter guangdongensis</name>
    <dbReference type="NCBI Taxonomy" id="2597225"/>
    <lineage>
        <taxon>Bacteria</taxon>
        <taxon>Deltaproteobacteria</taxon>
        <taxon>Candidatus Acidulodesulfobacterales</taxon>
        <taxon>Candidatus Acididesulfobacter</taxon>
    </lineage>
</organism>
<dbReference type="CDD" id="cd00840">
    <property type="entry name" value="MPP_Mre11_N"/>
    <property type="match status" value="1"/>
</dbReference>
<keyword evidence="3" id="KW-0269">Exonuclease</keyword>
<accession>A0A519BJ53</accession>
<comment type="caution">
    <text evidence="3">The sequence shown here is derived from an EMBL/GenBank/DDBJ whole genome shotgun (WGS) entry which is preliminary data.</text>
</comment>
<evidence type="ECO:0000259" key="2">
    <source>
        <dbReference type="Pfam" id="PF00149"/>
    </source>
</evidence>
<dbReference type="InterPro" id="IPR029052">
    <property type="entry name" value="Metallo-depent_PP-like"/>
</dbReference>
<name>A0A519BJ53_ACIG2</name>
<dbReference type="AlphaFoldDB" id="A0A519BJ53"/>
<evidence type="ECO:0000256" key="1">
    <source>
        <dbReference type="ARBA" id="ARBA00022801"/>
    </source>
</evidence>
<dbReference type="InterPro" id="IPR041796">
    <property type="entry name" value="Mre11_N"/>
</dbReference>
<dbReference type="Proteomes" id="UP000316562">
    <property type="component" value="Unassembled WGS sequence"/>
</dbReference>